<reference evidence="2 3" key="1">
    <citation type="submission" date="2016-04" db="EMBL/GenBank/DDBJ databases">
        <title>A degradative enzymes factory behind the ericoid mycorrhizal symbiosis.</title>
        <authorList>
            <consortium name="DOE Joint Genome Institute"/>
            <person name="Martino E."/>
            <person name="Morin E."/>
            <person name="Grelet G."/>
            <person name="Kuo A."/>
            <person name="Kohler A."/>
            <person name="Daghino S."/>
            <person name="Barry K."/>
            <person name="Choi C."/>
            <person name="Cichocki N."/>
            <person name="Clum A."/>
            <person name="Copeland A."/>
            <person name="Hainaut M."/>
            <person name="Haridas S."/>
            <person name="Labutti K."/>
            <person name="Lindquist E."/>
            <person name="Lipzen A."/>
            <person name="Khouja H.-R."/>
            <person name="Murat C."/>
            <person name="Ohm R."/>
            <person name="Olson A."/>
            <person name="Spatafora J."/>
            <person name="Veneault-Fourrey C."/>
            <person name="Henrissat B."/>
            <person name="Grigoriev I."/>
            <person name="Martin F."/>
            <person name="Perotto S."/>
        </authorList>
    </citation>
    <scope>NUCLEOTIDE SEQUENCE [LARGE SCALE GENOMIC DNA]</scope>
    <source>
        <strain evidence="2 3">F</strain>
    </source>
</reference>
<sequence length="512" mass="57036">MLLAILSAWRRTKRVNWADLEKRRYLEERPHLPPCKRPVKFGPILVKAHILLPPPENVNIDAVLSSKSSTDLKSTAAATVREIANHAGSSEGTPPSENSRQNQQWKWDFQNLWIHNNMPCIEVSEDELGALALVMGIPLHCSERESPCGPSAFSPCLSSTADGGCLKRLKFTYGRCRSTSPNAGSGYSILFAKYLGCSCLPFAREYVPSVLFKEAGYKLEVLHAVHVTWEVLSLIKQGNPIWTNPRGPDFTTASSKYLARLPTLAVPYLYDFGNVNGEQVSTEDNAGCIYKKFKNDNSPPQLVGSWTKAVARIAFGGLVPMAAKPLIDALLVDLVMQRTNKEIGSDDSGIPLFGFERQMYSDMAAGRDKMDVNISLKNGGRIMEIVHVLVRYNTLLERLMAMMAAPDEEDRQTQVYSILCRRIFKCYKSAYKKEKEGQDNGKGLAENGTQPKNKGNALKRVKNAAAESWTCIAKIVDWREAGDPEDKSHQEQEGHMYKPVPFANLPDVALWE</sequence>
<dbReference type="EMBL" id="KZ613946">
    <property type="protein sequence ID" value="PMD39560.1"/>
    <property type="molecule type" value="Genomic_DNA"/>
</dbReference>
<keyword evidence="3" id="KW-1185">Reference proteome</keyword>
<dbReference type="OrthoDB" id="5245206at2759"/>
<accession>A0A2J6RM17</accession>
<organism evidence="2 3">
    <name type="scientific">Hyaloscypha variabilis (strain UAMH 11265 / GT02V1 / F)</name>
    <name type="common">Meliniomyces variabilis</name>
    <dbReference type="NCBI Taxonomy" id="1149755"/>
    <lineage>
        <taxon>Eukaryota</taxon>
        <taxon>Fungi</taxon>
        <taxon>Dikarya</taxon>
        <taxon>Ascomycota</taxon>
        <taxon>Pezizomycotina</taxon>
        <taxon>Leotiomycetes</taxon>
        <taxon>Helotiales</taxon>
        <taxon>Hyaloscyphaceae</taxon>
        <taxon>Hyaloscypha</taxon>
        <taxon>Hyaloscypha variabilis</taxon>
    </lineage>
</organism>
<dbReference type="Proteomes" id="UP000235786">
    <property type="component" value="Unassembled WGS sequence"/>
</dbReference>
<protein>
    <submittedName>
        <fullName evidence="2">Uncharacterized protein</fullName>
    </submittedName>
</protein>
<proteinExistence type="predicted"/>
<feature type="region of interest" description="Disordered" evidence="1">
    <location>
        <begin position="437"/>
        <end position="456"/>
    </location>
</feature>
<dbReference type="AlphaFoldDB" id="A0A2J6RM17"/>
<evidence type="ECO:0000313" key="3">
    <source>
        <dbReference type="Proteomes" id="UP000235786"/>
    </source>
</evidence>
<evidence type="ECO:0000313" key="2">
    <source>
        <dbReference type="EMBL" id="PMD39560.1"/>
    </source>
</evidence>
<evidence type="ECO:0000256" key="1">
    <source>
        <dbReference type="SAM" id="MobiDB-lite"/>
    </source>
</evidence>
<gene>
    <name evidence="2" type="ORF">L207DRAFT_583428</name>
</gene>
<name>A0A2J6RM17_HYAVF</name>